<name>L9K255_TUPCH</name>
<evidence type="ECO:0000256" key="2">
    <source>
        <dbReference type="ARBA" id="ARBA00022692"/>
    </source>
</evidence>
<feature type="domain" description="MARVEL" evidence="8">
    <location>
        <begin position="342"/>
        <end position="461"/>
    </location>
</feature>
<feature type="region of interest" description="Disordered" evidence="6">
    <location>
        <begin position="495"/>
        <end position="543"/>
    </location>
</feature>
<feature type="transmembrane region" description="Helical" evidence="7">
    <location>
        <begin position="242"/>
        <end position="266"/>
    </location>
</feature>
<feature type="compositionally biased region" description="Basic and acidic residues" evidence="6">
    <location>
        <begin position="318"/>
        <end position="350"/>
    </location>
</feature>
<keyword evidence="3 7" id="KW-1133">Transmembrane helix</keyword>
<feature type="compositionally biased region" description="Basic and acidic residues" evidence="6">
    <location>
        <begin position="131"/>
        <end position="163"/>
    </location>
</feature>
<feature type="transmembrane region" description="Helical" evidence="7">
    <location>
        <begin position="278"/>
        <end position="298"/>
    </location>
</feature>
<evidence type="ECO:0000256" key="5">
    <source>
        <dbReference type="PROSITE-ProRule" id="PRU00581"/>
    </source>
</evidence>
<evidence type="ECO:0000256" key="4">
    <source>
        <dbReference type="ARBA" id="ARBA00023136"/>
    </source>
</evidence>
<keyword evidence="10" id="KW-1185">Reference proteome</keyword>
<organism evidence="9 10">
    <name type="scientific">Tupaia chinensis</name>
    <name type="common">Chinese tree shrew</name>
    <name type="synonym">Tupaia belangeri chinensis</name>
    <dbReference type="NCBI Taxonomy" id="246437"/>
    <lineage>
        <taxon>Eukaryota</taxon>
        <taxon>Metazoa</taxon>
        <taxon>Chordata</taxon>
        <taxon>Craniata</taxon>
        <taxon>Vertebrata</taxon>
        <taxon>Euteleostomi</taxon>
        <taxon>Mammalia</taxon>
        <taxon>Eutheria</taxon>
        <taxon>Euarchontoglires</taxon>
        <taxon>Scandentia</taxon>
        <taxon>Tupaiidae</taxon>
        <taxon>Tupaia</taxon>
    </lineage>
</organism>
<keyword evidence="4 5" id="KW-0472">Membrane</keyword>
<feature type="compositionally biased region" description="Basic residues" evidence="6">
    <location>
        <begin position="77"/>
        <end position="89"/>
    </location>
</feature>
<dbReference type="InParanoid" id="L9K255"/>
<feature type="domain" description="MARVEL" evidence="8">
    <location>
        <begin position="182"/>
        <end position="304"/>
    </location>
</feature>
<sequence>MALPRRSSGYEGRDPRVLDNPSPKKPEQRLQTWTQLLGLARTRTGALHGGGAGMLGAEVGPSKGSRGRRAACWVGGRHPHPHPHPHRHGPTSPCWRARRPRALAFAGPGAGSAKPADAKAADPKAAAGAPKPRESKKIKDDESSSSSEDRPKPKSVQPKHEVGTRKGCRRYRWELKDSNKEFWIMGHAEVKILSLGCLIAALILFNATTSHPLLTLIVTMELSIFAFFIILYSFAIQRYMPFILWPVSDLLNDLFACGFLVGAAVFAVRSRKTMPVQYFVAVVLCGLAGFFALIDMCLQRNHFKGKKIKKNILVPPPGKDKPPEPGKGKEPEKKDTEKKEPEKPKEADKGKEKETGLSFITFICYVASSASAFLTAPLLEFMLALYFLFTSAMQLSDKFQGLCWPMMDFLRCVTAALIYFAISITAVAKYSDGASKAAGVFGFFATIVFAVDFYLIFNDVAKFLKQGDSADESTAGKAEGMGCLPGASAFPRGAEGVPGAMSPANLPSQMSPKAASPSQLLSTWGPEQPPPKPSLLLSPLPLA</sequence>
<comment type="subcellular location">
    <subcellularLocation>
        <location evidence="1">Membrane</location>
        <topology evidence="1">Multi-pass membrane protein</topology>
    </subcellularLocation>
</comment>
<feature type="compositionally biased region" description="Low complexity" evidence="6">
    <location>
        <begin position="534"/>
        <end position="543"/>
    </location>
</feature>
<reference evidence="10" key="1">
    <citation type="submission" date="2012-07" db="EMBL/GenBank/DDBJ databases">
        <title>Genome of the Chinese tree shrew, a rising model animal genetically related to primates.</title>
        <authorList>
            <person name="Zhang G."/>
            <person name="Fan Y."/>
            <person name="Yao Y."/>
            <person name="Huang Z."/>
        </authorList>
    </citation>
    <scope>NUCLEOTIDE SEQUENCE [LARGE SCALE GENOMIC DNA]</scope>
</reference>
<evidence type="ECO:0000313" key="9">
    <source>
        <dbReference type="EMBL" id="ELW56771.1"/>
    </source>
</evidence>
<keyword evidence="2 5" id="KW-0812">Transmembrane</keyword>
<dbReference type="Proteomes" id="UP000011518">
    <property type="component" value="Unassembled WGS sequence"/>
</dbReference>
<dbReference type="AlphaFoldDB" id="L9K255"/>
<feature type="compositionally biased region" description="Polar residues" evidence="6">
    <location>
        <begin position="505"/>
        <end position="522"/>
    </location>
</feature>
<feature type="region of interest" description="Disordered" evidence="6">
    <location>
        <begin position="50"/>
        <end position="163"/>
    </location>
</feature>
<feature type="transmembrane region" description="Helical" evidence="7">
    <location>
        <begin position="213"/>
        <end position="235"/>
    </location>
</feature>
<feature type="transmembrane region" description="Helical" evidence="7">
    <location>
        <begin position="437"/>
        <end position="457"/>
    </location>
</feature>
<proteinExistence type="predicted"/>
<dbReference type="PROSITE" id="PS51225">
    <property type="entry name" value="MARVEL"/>
    <property type="match status" value="2"/>
</dbReference>
<feature type="compositionally biased region" description="Basic and acidic residues" evidence="6">
    <location>
        <begin position="11"/>
        <end position="28"/>
    </location>
</feature>
<evidence type="ECO:0000259" key="8">
    <source>
        <dbReference type="PROSITE" id="PS51225"/>
    </source>
</evidence>
<dbReference type="PANTHER" id="PTHR22776:SF3">
    <property type="entry name" value="CKLF-LIKE MARVEL TRANSMEMBRANE DOMAIN-CONTAINING PROTEIN 3"/>
    <property type="match status" value="1"/>
</dbReference>
<dbReference type="EMBL" id="KB320919">
    <property type="protein sequence ID" value="ELW56771.1"/>
    <property type="molecule type" value="Genomic_DNA"/>
</dbReference>
<feature type="region of interest" description="Disordered" evidence="6">
    <location>
        <begin position="311"/>
        <end position="350"/>
    </location>
</feature>
<evidence type="ECO:0000313" key="10">
    <source>
        <dbReference type="Proteomes" id="UP000011518"/>
    </source>
</evidence>
<dbReference type="eggNOG" id="KOG4788">
    <property type="taxonomic scope" value="Eukaryota"/>
</dbReference>
<dbReference type="Pfam" id="PF01284">
    <property type="entry name" value="MARVEL"/>
    <property type="match status" value="1"/>
</dbReference>
<dbReference type="PANTHER" id="PTHR22776">
    <property type="entry name" value="MARVEL-CONTAINING POTENTIAL LIPID RAFT-ASSOCIATED PROTEIN"/>
    <property type="match status" value="1"/>
</dbReference>
<feature type="region of interest" description="Disordered" evidence="6">
    <location>
        <begin position="1"/>
        <end position="29"/>
    </location>
</feature>
<evidence type="ECO:0000256" key="7">
    <source>
        <dbReference type="SAM" id="Phobius"/>
    </source>
</evidence>
<dbReference type="InterPro" id="IPR008253">
    <property type="entry name" value="Marvel"/>
</dbReference>
<evidence type="ECO:0000256" key="3">
    <source>
        <dbReference type="ARBA" id="ARBA00022989"/>
    </source>
</evidence>
<feature type="transmembrane region" description="Helical" evidence="7">
    <location>
        <begin position="409"/>
        <end position="431"/>
    </location>
</feature>
<dbReference type="STRING" id="246437.L9K255"/>
<feature type="transmembrane region" description="Helical" evidence="7">
    <location>
        <begin position="190"/>
        <end position="207"/>
    </location>
</feature>
<reference evidence="10" key="2">
    <citation type="journal article" date="2013" name="Nat. Commun.">
        <title>Genome of the Chinese tree shrew.</title>
        <authorList>
            <person name="Fan Y."/>
            <person name="Huang Z.Y."/>
            <person name="Cao C.C."/>
            <person name="Chen C.S."/>
            <person name="Chen Y.X."/>
            <person name="Fan D.D."/>
            <person name="He J."/>
            <person name="Hou H.L."/>
            <person name="Hu L."/>
            <person name="Hu X.T."/>
            <person name="Jiang X.T."/>
            <person name="Lai R."/>
            <person name="Lang Y.S."/>
            <person name="Liang B."/>
            <person name="Liao S.G."/>
            <person name="Mu D."/>
            <person name="Ma Y.Y."/>
            <person name="Niu Y.Y."/>
            <person name="Sun X.Q."/>
            <person name="Xia J.Q."/>
            <person name="Xiao J."/>
            <person name="Xiong Z.Q."/>
            <person name="Xu L."/>
            <person name="Yang L."/>
            <person name="Zhang Y."/>
            <person name="Zhao W."/>
            <person name="Zhao X.D."/>
            <person name="Zheng Y.T."/>
            <person name="Zhou J.M."/>
            <person name="Zhu Y.B."/>
            <person name="Zhang G.J."/>
            <person name="Wang J."/>
            <person name="Yao Y.G."/>
        </authorList>
    </citation>
    <scope>NUCLEOTIDE SEQUENCE [LARGE SCALE GENOMIC DNA]</scope>
</reference>
<dbReference type="GO" id="GO:0016020">
    <property type="term" value="C:membrane"/>
    <property type="evidence" value="ECO:0007669"/>
    <property type="project" value="UniProtKB-SubCell"/>
</dbReference>
<evidence type="ECO:0000256" key="6">
    <source>
        <dbReference type="SAM" id="MobiDB-lite"/>
    </source>
</evidence>
<protein>
    <submittedName>
        <fullName evidence="9">CKLF-like MARVEL transmembrane domain-containing protein 2</fullName>
    </submittedName>
</protein>
<gene>
    <name evidence="9" type="ORF">TREES_T100009325</name>
</gene>
<accession>L9K255</accession>
<evidence type="ECO:0000256" key="1">
    <source>
        <dbReference type="ARBA" id="ARBA00004141"/>
    </source>
</evidence>
<dbReference type="InterPro" id="IPR050578">
    <property type="entry name" value="MARVEL-CKLF_proteins"/>
</dbReference>